<dbReference type="AlphaFoldDB" id="A0A517QU90"/>
<dbReference type="InterPro" id="IPR036465">
    <property type="entry name" value="vWFA_dom_sf"/>
</dbReference>
<proteinExistence type="predicted"/>
<dbReference type="SUPFAM" id="SSF53300">
    <property type="entry name" value="vWA-like"/>
    <property type="match status" value="1"/>
</dbReference>
<keyword evidence="3" id="KW-1185">Reference proteome</keyword>
<gene>
    <name evidence="2" type="ORF">Mal48_44850</name>
</gene>
<sequence>MSVATNQFTTLLPNDVLARAERMRLNPLRRRTNRMRGEHMSGKGGTSIEFSDFREYVPGDDVRYIDWNIFSRLNEPYLKLYAHEEEMHVAILLDSSASMQFEGKFELARQVAAALGVMGLMSVERVSVYTCGQGRGQAPFLKPCSGRVSLKRFFQFLEQTEPGGSIPIEQCLEDVLKQHSGKGIAVVISDFLTYGDVSRSFNLLHGSGLEIYGLQILGPTELNPELAGDMRFVDAESNATLDVSSVGELLGLYHQHRQALEDYLGAQCRKRSGRFISTSSETPVKTLLFDQLLRNAWIR</sequence>
<name>A0A517QU90_9PLAN</name>
<protein>
    <recommendedName>
        <fullName evidence="1">VWFA domain-containing protein</fullName>
    </recommendedName>
</protein>
<feature type="domain" description="VWFA" evidence="1">
    <location>
        <begin position="86"/>
        <end position="248"/>
    </location>
</feature>
<dbReference type="Gene3D" id="3.40.50.410">
    <property type="entry name" value="von Willebrand factor, type A domain"/>
    <property type="match status" value="1"/>
</dbReference>
<dbReference type="OrthoDB" id="9780819at2"/>
<accession>A0A517QU90</accession>
<evidence type="ECO:0000259" key="1">
    <source>
        <dbReference type="SMART" id="SM00327"/>
    </source>
</evidence>
<evidence type="ECO:0000313" key="3">
    <source>
        <dbReference type="Proteomes" id="UP000315724"/>
    </source>
</evidence>
<organism evidence="2 3">
    <name type="scientific">Thalassoglobus polymorphus</name>
    <dbReference type="NCBI Taxonomy" id="2527994"/>
    <lineage>
        <taxon>Bacteria</taxon>
        <taxon>Pseudomonadati</taxon>
        <taxon>Planctomycetota</taxon>
        <taxon>Planctomycetia</taxon>
        <taxon>Planctomycetales</taxon>
        <taxon>Planctomycetaceae</taxon>
        <taxon>Thalassoglobus</taxon>
    </lineage>
</organism>
<dbReference type="Pfam" id="PF01882">
    <property type="entry name" value="DUF58"/>
    <property type="match status" value="1"/>
</dbReference>
<evidence type="ECO:0000313" key="2">
    <source>
        <dbReference type="EMBL" id="QDT35209.1"/>
    </source>
</evidence>
<dbReference type="EMBL" id="CP036267">
    <property type="protein sequence ID" value="QDT35209.1"/>
    <property type="molecule type" value="Genomic_DNA"/>
</dbReference>
<dbReference type="SMART" id="SM00327">
    <property type="entry name" value="VWA"/>
    <property type="match status" value="1"/>
</dbReference>
<dbReference type="Proteomes" id="UP000315724">
    <property type="component" value="Chromosome"/>
</dbReference>
<dbReference type="PANTHER" id="PTHR33608">
    <property type="entry name" value="BLL2464 PROTEIN"/>
    <property type="match status" value="1"/>
</dbReference>
<dbReference type="KEGG" id="tpol:Mal48_44850"/>
<dbReference type="PANTHER" id="PTHR33608:SF7">
    <property type="entry name" value="DUF58 DOMAIN-CONTAINING PROTEIN"/>
    <property type="match status" value="1"/>
</dbReference>
<dbReference type="RefSeq" id="WP_145204397.1">
    <property type="nucleotide sequence ID" value="NZ_CP036267.1"/>
</dbReference>
<reference evidence="2 3" key="1">
    <citation type="submission" date="2019-02" db="EMBL/GenBank/DDBJ databases">
        <title>Deep-cultivation of Planctomycetes and their phenomic and genomic characterization uncovers novel biology.</title>
        <authorList>
            <person name="Wiegand S."/>
            <person name="Jogler M."/>
            <person name="Boedeker C."/>
            <person name="Pinto D."/>
            <person name="Vollmers J."/>
            <person name="Rivas-Marin E."/>
            <person name="Kohn T."/>
            <person name="Peeters S.H."/>
            <person name="Heuer A."/>
            <person name="Rast P."/>
            <person name="Oberbeckmann S."/>
            <person name="Bunk B."/>
            <person name="Jeske O."/>
            <person name="Meyerdierks A."/>
            <person name="Storesund J.E."/>
            <person name="Kallscheuer N."/>
            <person name="Luecker S."/>
            <person name="Lage O.M."/>
            <person name="Pohl T."/>
            <person name="Merkel B.J."/>
            <person name="Hornburger P."/>
            <person name="Mueller R.-W."/>
            <person name="Bruemmer F."/>
            <person name="Labrenz M."/>
            <person name="Spormann A.M."/>
            <person name="Op den Camp H."/>
            <person name="Overmann J."/>
            <person name="Amann R."/>
            <person name="Jetten M.S.M."/>
            <person name="Mascher T."/>
            <person name="Medema M.H."/>
            <person name="Devos D.P."/>
            <person name="Kaster A.-K."/>
            <person name="Ovreas L."/>
            <person name="Rohde M."/>
            <person name="Galperin M.Y."/>
            <person name="Jogler C."/>
        </authorList>
    </citation>
    <scope>NUCLEOTIDE SEQUENCE [LARGE SCALE GENOMIC DNA]</scope>
    <source>
        <strain evidence="2 3">Mal48</strain>
    </source>
</reference>
<dbReference type="InterPro" id="IPR002881">
    <property type="entry name" value="DUF58"/>
</dbReference>
<dbReference type="InterPro" id="IPR002035">
    <property type="entry name" value="VWF_A"/>
</dbReference>